<keyword evidence="3" id="KW-1185">Reference proteome</keyword>
<dbReference type="Proteomes" id="UP001162164">
    <property type="component" value="Unassembled WGS sequence"/>
</dbReference>
<reference evidence="2" key="1">
    <citation type="journal article" date="2023" name="Insect Mol. Biol.">
        <title>Genome sequencing provides insights into the evolution of gene families encoding plant cell wall-degrading enzymes in longhorned beetles.</title>
        <authorList>
            <person name="Shin N.R."/>
            <person name="Okamura Y."/>
            <person name="Kirsch R."/>
            <person name="Pauchet Y."/>
        </authorList>
    </citation>
    <scope>NUCLEOTIDE SEQUENCE</scope>
    <source>
        <strain evidence="2">MMC_N1</strain>
    </source>
</reference>
<dbReference type="Gene3D" id="1.25.40.420">
    <property type="match status" value="1"/>
</dbReference>
<comment type="caution">
    <text evidence="2">The sequence shown here is derived from an EMBL/GenBank/DDBJ whole genome shotgun (WGS) entry which is preliminary data.</text>
</comment>
<dbReference type="SMART" id="SM00584">
    <property type="entry name" value="TLDc"/>
    <property type="match status" value="1"/>
</dbReference>
<sequence>MSKLVSGGKAATGFVERCVSYIGENAGECVRTNSFLSLPKEAVIKVISSDYLCLEEEDVWRAVLNWAKYQAGVTQPTPTGPKKREQESVNIYHMLSIMFRLLLIDSQVFAEEVEPTGAVPMELSLERYRHAALPSKYPEAAEDQRLRPRISPHMFPGSVILGQDKSHYQRILNAWFGHAKQTWRLVYRASSHGYSASAFHRHCDGVSPTYVIVSGPRGEICGGFSDAAWGRPPGKSHYVPSERAFLFTLYNHQDLPPTQFHLVKKPFAICYHPDSGPIFGAGADLLISSNCNNNMDSYSNLPHTYDGESASPSTLMGDYNFIVADYEVFTPLNVTSKLSKSERYQ</sequence>
<dbReference type="Pfam" id="PF07534">
    <property type="entry name" value="TLD"/>
    <property type="match status" value="1"/>
</dbReference>
<feature type="domain" description="TLDc" evidence="1">
    <location>
        <begin position="158"/>
        <end position="332"/>
    </location>
</feature>
<evidence type="ECO:0000313" key="3">
    <source>
        <dbReference type="Proteomes" id="UP001162164"/>
    </source>
</evidence>
<gene>
    <name evidence="2" type="ORF">NQ317_016295</name>
</gene>
<accession>A0ABQ9IUH8</accession>
<dbReference type="Pfam" id="PF07707">
    <property type="entry name" value="BACK"/>
    <property type="match status" value="1"/>
</dbReference>
<protein>
    <recommendedName>
        <fullName evidence="1">TLDc domain-containing protein</fullName>
    </recommendedName>
</protein>
<dbReference type="InterPro" id="IPR011705">
    <property type="entry name" value="BACK"/>
</dbReference>
<evidence type="ECO:0000259" key="1">
    <source>
        <dbReference type="PROSITE" id="PS51886"/>
    </source>
</evidence>
<dbReference type="InterPro" id="IPR006571">
    <property type="entry name" value="TLDc_dom"/>
</dbReference>
<dbReference type="PROSITE" id="PS51886">
    <property type="entry name" value="TLDC"/>
    <property type="match status" value="1"/>
</dbReference>
<organism evidence="2 3">
    <name type="scientific">Molorchus minor</name>
    <dbReference type="NCBI Taxonomy" id="1323400"/>
    <lineage>
        <taxon>Eukaryota</taxon>
        <taxon>Metazoa</taxon>
        <taxon>Ecdysozoa</taxon>
        <taxon>Arthropoda</taxon>
        <taxon>Hexapoda</taxon>
        <taxon>Insecta</taxon>
        <taxon>Pterygota</taxon>
        <taxon>Neoptera</taxon>
        <taxon>Endopterygota</taxon>
        <taxon>Coleoptera</taxon>
        <taxon>Polyphaga</taxon>
        <taxon>Cucujiformia</taxon>
        <taxon>Chrysomeloidea</taxon>
        <taxon>Cerambycidae</taxon>
        <taxon>Lamiinae</taxon>
        <taxon>Monochamini</taxon>
        <taxon>Molorchus</taxon>
    </lineage>
</organism>
<proteinExistence type="predicted"/>
<evidence type="ECO:0000313" key="2">
    <source>
        <dbReference type="EMBL" id="KAJ8965593.1"/>
    </source>
</evidence>
<dbReference type="SMART" id="SM00875">
    <property type="entry name" value="BACK"/>
    <property type="match status" value="1"/>
</dbReference>
<dbReference type="EMBL" id="JAPWTJ010002580">
    <property type="protein sequence ID" value="KAJ8965593.1"/>
    <property type="molecule type" value="Genomic_DNA"/>
</dbReference>
<name>A0ABQ9IUH8_9CUCU</name>